<evidence type="ECO:0000313" key="1">
    <source>
        <dbReference type="EMBL" id="SVC02127.1"/>
    </source>
</evidence>
<proteinExistence type="predicted"/>
<organism evidence="1">
    <name type="scientific">marine metagenome</name>
    <dbReference type="NCBI Taxonomy" id="408172"/>
    <lineage>
        <taxon>unclassified sequences</taxon>
        <taxon>metagenomes</taxon>
        <taxon>ecological metagenomes</taxon>
    </lineage>
</organism>
<protein>
    <submittedName>
        <fullName evidence="1">Uncharacterized protein</fullName>
    </submittedName>
</protein>
<name>A0A382ISF5_9ZZZZ</name>
<reference evidence="1" key="1">
    <citation type="submission" date="2018-05" db="EMBL/GenBank/DDBJ databases">
        <authorList>
            <person name="Lanie J.A."/>
            <person name="Ng W.-L."/>
            <person name="Kazmierczak K.M."/>
            <person name="Andrzejewski T.M."/>
            <person name="Davidsen T.M."/>
            <person name="Wayne K.J."/>
            <person name="Tettelin H."/>
            <person name="Glass J.I."/>
            <person name="Rusch D."/>
            <person name="Podicherti R."/>
            <person name="Tsui H.-C.T."/>
            <person name="Winkler M.E."/>
        </authorList>
    </citation>
    <scope>NUCLEOTIDE SEQUENCE</scope>
</reference>
<gene>
    <name evidence="1" type="ORF">METZ01_LOCUS254981</name>
</gene>
<accession>A0A382ISF5</accession>
<sequence>MATLYFNTETNRVFSANAVTGDEAVSQGRAVKVTDAPDGIEQWRLSYDPSTKAVVTFAEGKDEAGAQTDKDTADTAQAAAVKKKEEDLIAARSA</sequence>
<dbReference type="EMBL" id="UINC01069051">
    <property type="protein sequence ID" value="SVC02127.1"/>
    <property type="molecule type" value="Genomic_DNA"/>
</dbReference>
<dbReference type="AlphaFoldDB" id="A0A382ISF5"/>